<protein>
    <submittedName>
        <fullName evidence="2">Recombinase family protein</fullName>
    </submittedName>
</protein>
<dbReference type="PANTHER" id="PTHR30461">
    <property type="entry name" value="DNA-INVERTASE FROM LAMBDOID PROPHAGE"/>
    <property type="match status" value="1"/>
</dbReference>
<dbReference type="Gene3D" id="3.90.1750.20">
    <property type="entry name" value="Putative Large Serine Recombinase, Chain B, Domain 2"/>
    <property type="match status" value="1"/>
</dbReference>
<dbReference type="Pfam" id="PF07508">
    <property type="entry name" value="Recombinase"/>
    <property type="match status" value="1"/>
</dbReference>
<dbReference type="GO" id="GO:0000150">
    <property type="term" value="F:DNA strand exchange activity"/>
    <property type="evidence" value="ECO:0007669"/>
    <property type="project" value="InterPro"/>
</dbReference>
<dbReference type="InterPro" id="IPR011109">
    <property type="entry name" value="DNA_bind_recombinase_dom"/>
</dbReference>
<evidence type="ECO:0000313" key="2">
    <source>
        <dbReference type="EMBL" id="MBS5333852.1"/>
    </source>
</evidence>
<sequence>MQKYVIALYIRLSIEDYKYDSLSIENQSLVLHEYAASMPEALNAEIMEFIDNGYSGTNFERPQVQKLIELVRANQIDCIIVKDFSRFGRNSIETGYFIERVFPLFHTRFISISDDFDSSKFKGDTGGMDVAFKYLISEYYSRDMSIKTKSAKYAKMQRGEYQSKICPYGYRKSADGRMEPDPEAAAVVQLIFQLAAEGINATAITRELFRRNIPTPGQYKAARGNHTHDISRCHGIWSTSTILRILEDERYTGVYVIGKRAVLEVGGNRSRLKDRESWYIIPDHHPAIIEKAVFDTAQASQLRFSQPNKKKRDYPLKGKAFCGCCGHALSRTMQKTSYYYCRHSEADEESRCHKMRLNAAELEQAVFLTLKKQMEAAAPLAPDGTLRVDASVPERTEYEQQIEALQDGKRALYERYLMGEIDLNTYKAEKAACDELLLKTKNAYAAVLAQAKQKQDEQARQDSRKEASKVIFDADTLTTELAELLIDRVLVYPDKRIEIAYKIQDIFD</sequence>
<dbReference type="PANTHER" id="PTHR30461:SF23">
    <property type="entry name" value="DNA RECOMBINASE-RELATED"/>
    <property type="match status" value="1"/>
</dbReference>
<dbReference type="EMBL" id="JAGZGG010000071">
    <property type="protein sequence ID" value="MBS5333852.1"/>
    <property type="molecule type" value="Genomic_DNA"/>
</dbReference>
<dbReference type="InterPro" id="IPR006119">
    <property type="entry name" value="Resolv_N"/>
</dbReference>
<dbReference type="GO" id="GO:0003677">
    <property type="term" value="F:DNA binding"/>
    <property type="evidence" value="ECO:0007669"/>
    <property type="project" value="InterPro"/>
</dbReference>
<dbReference type="SUPFAM" id="SSF53041">
    <property type="entry name" value="Resolvase-like"/>
    <property type="match status" value="1"/>
</dbReference>
<dbReference type="InterPro" id="IPR050639">
    <property type="entry name" value="SSR_resolvase"/>
</dbReference>
<dbReference type="Proteomes" id="UP000759273">
    <property type="component" value="Unassembled WGS sequence"/>
</dbReference>
<dbReference type="AlphaFoldDB" id="A0A943DFV6"/>
<comment type="caution">
    <text evidence="2">The sequence shown here is derived from an EMBL/GenBank/DDBJ whole genome shotgun (WGS) entry which is preliminary data.</text>
</comment>
<evidence type="ECO:0000313" key="3">
    <source>
        <dbReference type="Proteomes" id="UP000759273"/>
    </source>
</evidence>
<dbReference type="SMART" id="SM00857">
    <property type="entry name" value="Resolvase"/>
    <property type="match status" value="1"/>
</dbReference>
<dbReference type="Gene3D" id="3.40.50.1390">
    <property type="entry name" value="Resolvase, N-terminal catalytic domain"/>
    <property type="match status" value="1"/>
</dbReference>
<dbReference type="Pfam" id="PF00239">
    <property type="entry name" value="Resolvase"/>
    <property type="match status" value="1"/>
</dbReference>
<gene>
    <name evidence="2" type="ORF">KHY36_15195</name>
</gene>
<organism evidence="2 3">
    <name type="scientific">Subdoligranulum variabile</name>
    <dbReference type="NCBI Taxonomy" id="214851"/>
    <lineage>
        <taxon>Bacteria</taxon>
        <taxon>Bacillati</taxon>
        <taxon>Bacillota</taxon>
        <taxon>Clostridia</taxon>
        <taxon>Eubacteriales</taxon>
        <taxon>Oscillospiraceae</taxon>
        <taxon>Subdoligranulum</taxon>
    </lineage>
</organism>
<dbReference type="InterPro" id="IPR038109">
    <property type="entry name" value="DNA_bind_recomb_sf"/>
</dbReference>
<dbReference type="Pfam" id="PF13408">
    <property type="entry name" value="Zn_ribbon_recom"/>
    <property type="match status" value="1"/>
</dbReference>
<evidence type="ECO:0000259" key="1">
    <source>
        <dbReference type="PROSITE" id="PS51737"/>
    </source>
</evidence>
<accession>A0A943DFV6</accession>
<name>A0A943DFV6_9FIRM</name>
<proteinExistence type="predicted"/>
<reference evidence="2" key="1">
    <citation type="submission" date="2021-02" db="EMBL/GenBank/DDBJ databases">
        <title>Infant gut strain persistence is associated with maternal origin, phylogeny, and functional potential including surface adhesion and iron acquisition.</title>
        <authorList>
            <person name="Lou Y.C."/>
        </authorList>
    </citation>
    <scope>NUCLEOTIDE SEQUENCE</scope>
    <source>
        <strain evidence="2">L3_101_000M1_dasL3_101_000M1_concoct_87</strain>
    </source>
</reference>
<dbReference type="PROSITE" id="PS51737">
    <property type="entry name" value="RECOMBINASE_DNA_BIND"/>
    <property type="match status" value="1"/>
</dbReference>
<dbReference type="InterPro" id="IPR025827">
    <property type="entry name" value="Zn_ribbon_recom_dom"/>
</dbReference>
<dbReference type="InterPro" id="IPR036162">
    <property type="entry name" value="Resolvase-like_N_sf"/>
</dbReference>
<feature type="domain" description="Recombinase" evidence="1">
    <location>
        <begin position="167"/>
        <end position="308"/>
    </location>
</feature>